<organism evidence="6 7">
    <name type="scientific">Meganyctiphanes norvegica</name>
    <name type="common">Northern krill</name>
    <name type="synonym">Thysanopoda norvegica</name>
    <dbReference type="NCBI Taxonomy" id="48144"/>
    <lineage>
        <taxon>Eukaryota</taxon>
        <taxon>Metazoa</taxon>
        <taxon>Ecdysozoa</taxon>
        <taxon>Arthropoda</taxon>
        <taxon>Crustacea</taxon>
        <taxon>Multicrustacea</taxon>
        <taxon>Malacostraca</taxon>
        <taxon>Eumalacostraca</taxon>
        <taxon>Eucarida</taxon>
        <taxon>Euphausiacea</taxon>
        <taxon>Euphausiidae</taxon>
        <taxon>Meganyctiphanes</taxon>
    </lineage>
</organism>
<dbReference type="PANTHER" id="PTHR28069">
    <property type="entry name" value="GH20023P"/>
    <property type="match status" value="1"/>
</dbReference>
<evidence type="ECO:0000256" key="1">
    <source>
        <dbReference type="ARBA" id="ARBA00022723"/>
    </source>
</evidence>
<comment type="caution">
    <text evidence="6">The sequence shown here is derived from an EMBL/GenBank/DDBJ whole genome shotgun (WGS) entry which is preliminary data.</text>
</comment>
<dbReference type="PANTHER" id="PTHR28069:SF2">
    <property type="entry name" value="GH20023P"/>
    <property type="match status" value="1"/>
</dbReference>
<dbReference type="Proteomes" id="UP001497623">
    <property type="component" value="Unassembled WGS sequence"/>
</dbReference>
<dbReference type="SUPFAM" id="SSF144232">
    <property type="entry name" value="HIT/MYND zinc finger-like"/>
    <property type="match status" value="1"/>
</dbReference>
<evidence type="ECO:0000256" key="4">
    <source>
        <dbReference type="PROSITE-ProRule" id="PRU00134"/>
    </source>
</evidence>
<gene>
    <name evidence="6" type="ORF">MNOR_LOCUS9696</name>
</gene>
<dbReference type="InterPro" id="IPR046824">
    <property type="entry name" value="Mss51-like_C"/>
</dbReference>
<dbReference type="GO" id="GO:0008270">
    <property type="term" value="F:zinc ion binding"/>
    <property type="evidence" value="ECO:0007669"/>
    <property type="project" value="UniProtKB-KW"/>
</dbReference>
<evidence type="ECO:0000259" key="5">
    <source>
        <dbReference type="PROSITE" id="PS50865"/>
    </source>
</evidence>
<name>A0AAV2Q803_MEGNR</name>
<dbReference type="InterPro" id="IPR002893">
    <property type="entry name" value="Znf_MYND"/>
</dbReference>
<evidence type="ECO:0000256" key="3">
    <source>
        <dbReference type="ARBA" id="ARBA00022833"/>
    </source>
</evidence>
<feature type="domain" description="MYND-type" evidence="5">
    <location>
        <begin position="91"/>
        <end position="128"/>
    </location>
</feature>
<dbReference type="Gene3D" id="6.10.140.2220">
    <property type="match status" value="1"/>
</dbReference>
<dbReference type="PROSITE" id="PS50865">
    <property type="entry name" value="ZF_MYND_2"/>
    <property type="match status" value="1"/>
</dbReference>
<keyword evidence="7" id="KW-1185">Reference proteome</keyword>
<dbReference type="EMBL" id="CAXKWB010004734">
    <property type="protein sequence ID" value="CAL4075097.1"/>
    <property type="molecule type" value="Genomic_DNA"/>
</dbReference>
<evidence type="ECO:0000313" key="6">
    <source>
        <dbReference type="EMBL" id="CAL4075097.1"/>
    </source>
</evidence>
<keyword evidence="3" id="KW-0862">Zinc</keyword>
<evidence type="ECO:0000256" key="2">
    <source>
        <dbReference type="ARBA" id="ARBA00022771"/>
    </source>
</evidence>
<dbReference type="PROSITE" id="PS01360">
    <property type="entry name" value="ZF_MYND_1"/>
    <property type="match status" value="1"/>
</dbReference>
<evidence type="ECO:0000313" key="7">
    <source>
        <dbReference type="Proteomes" id="UP001497623"/>
    </source>
</evidence>
<dbReference type="AlphaFoldDB" id="A0AAV2Q803"/>
<dbReference type="Pfam" id="PF01753">
    <property type="entry name" value="zf-MYND"/>
    <property type="match status" value="1"/>
</dbReference>
<sequence>MDMNTMAENLFQHLYLKGAPLSSTMKEVIGMDSKESSSLKEGIMFFCKPTGAHFTYNNTMKAEDVPLLKAFKFLCKYEGNPYYSGAFNNCCTLTSKSQPLMRCTACNLVAYCDRNCQKKDWKTHKMFCKTFHMKNGKNVLIFDDETRNDDKKWDDAVENLMEKAFDLYSDIVEKKTKRMLETIFSTFSRVCNICKNAQQDQLFDCLCCCVAYCCKAHQQEDKLHKDYCEELGMFPLIDYLIIKEKTMKQPYILNNTFCTQYEPISNNHLSKMKLKMLEEFKKDNNGDLDVIPPSSFSRFDLMWALQTKHLAFPLTVLYNLQWFGVGKDKKPIQTVSSLNVHIVTFMPEFDSSVWEYLMHLLPALMELNITFINSKEDMEILDYQDINLERCNDCKKKGRVINYSVHRCYYHMFFSSDAYTEPDVVAVFGNISPHLMYTEEEQEHPKISFRNMTYSNDTLLILTDASFLLLMEGIQHVCDANSSLEMVLPPKRNPMCGSLGARAGGHLPILNFKKMLVWNCDLSK</sequence>
<keyword evidence="1" id="KW-0479">Metal-binding</keyword>
<protein>
    <recommendedName>
        <fullName evidence="5">MYND-type domain-containing protein</fullName>
    </recommendedName>
</protein>
<dbReference type="Pfam" id="PF20179">
    <property type="entry name" value="MSS51_C"/>
    <property type="match status" value="1"/>
</dbReference>
<reference evidence="6 7" key="1">
    <citation type="submission" date="2024-05" db="EMBL/GenBank/DDBJ databases">
        <authorList>
            <person name="Wallberg A."/>
        </authorList>
    </citation>
    <scope>NUCLEOTIDE SEQUENCE [LARGE SCALE GENOMIC DNA]</scope>
</reference>
<keyword evidence="2 4" id="KW-0863">Zinc-finger</keyword>
<proteinExistence type="predicted"/>
<accession>A0AAV2Q803</accession>